<organism evidence="1">
    <name type="scientific">marine sediment metagenome</name>
    <dbReference type="NCBI Taxonomy" id="412755"/>
    <lineage>
        <taxon>unclassified sequences</taxon>
        <taxon>metagenomes</taxon>
        <taxon>ecological metagenomes</taxon>
    </lineage>
</organism>
<sequence length="145" mass="15984">MSEKKTAVAKKKKRKIKEKKIMCKKCSTVIDPVVTKPKKTWQLVSPMPDKDGNVTLTMMGSFTCPNPDCGKSVIAAMAKVKGDEFAGKSKHELLMEFLNNVEDKAHVDEIAKVVGIGSDKIKKALKALKNQGKITGSLEEDYYVP</sequence>
<gene>
    <name evidence="1" type="ORF">S06H3_13191</name>
</gene>
<evidence type="ECO:0000313" key="1">
    <source>
        <dbReference type="EMBL" id="GAI12895.1"/>
    </source>
</evidence>
<accession>X1MDY3</accession>
<comment type="caution">
    <text evidence="1">The sequence shown here is derived from an EMBL/GenBank/DDBJ whole genome shotgun (WGS) entry which is preliminary data.</text>
</comment>
<dbReference type="AlphaFoldDB" id="X1MDY3"/>
<name>X1MDY3_9ZZZZ</name>
<dbReference type="EMBL" id="BARV01006438">
    <property type="protein sequence ID" value="GAI12895.1"/>
    <property type="molecule type" value="Genomic_DNA"/>
</dbReference>
<reference evidence="1" key="1">
    <citation type="journal article" date="2014" name="Front. Microbiol.">
        <title>High frequency of phylogenetically diverse reductive dehalogenase-homologous genes in deep subseafloor sedimentary metagenomes.</title>
        <authorList>
            <person name="Kawai M."/>
            <person name="Futagami T."/>
            <person name="Toyoda A."/>
            <person name="Takaki Y."/>
            <person name="Nishi S."/>
            <person name="Hori S."/>
            <person name="Arai W."/>
            <person name="Tsubouchi T."/>
            <person name="Morono Y."/>
            <person name="Uchiyama I."/>
            <person name="Ito T."/>
            <person name="Fujiyama A."/>
            <person name="Inagaki F."/>
            <person name="Takami H."/>
        </authorList>
    </citation>
    <scope>NUCLEOTIDE SEQUENCE</scope>
    <source>
        <strain evidence="1">Expedition CK06-06</strain>
    </source>
</reference>
<proteinExistence type="predicted"/>
<dbReference type="InterPro" id="IPR036390">
    <property type="entry name" value="WH_DNA-bd_sf"/>
</dbReference>
<protein>
    <submittedName>
        <fullName evidence="1">Uncharacterized protein</fullName>
    </submittedName>
</protein>
<dbReference type="SUPFAM" id="SSF46785">
    <property type="entry name" value="Winged helix' DNA-binding domain"/>
    <property type="match status" value="1"/>
</dbReference>